<feature type="signal peptide" evidence="2">
    <location>
        <begin position="1"/>
        <end position="23"/>
    </location>
</feature>
<feature type="domain" description="FecR protein" evidence="3">
    <location>
        <begin position="59"/>
        <end position="156"/>
    </location>
</feature>
<accession>A0A7M3T6M8</accession>
<dbReference type="Gene3D" id="2.60.120.1440">
    <property type="match status" value="1"/>
</dbReference>
<keyword evidence="2" id="KW-0732">Signal</keyword>
<dbReference type="Proteomes" id="UP000503336">
    <property type="component" value="Chromosome"/>
</dbReference>
<keyword evidence="5" id="KW-1185">Reference proteome</keyword>
<organism evidence="4 5">
    <name type="scientific">Pikeienuella piscinae</name>
    <dbReference type="NCBI Taxonomy" id="2748098"/>
    <lineage>
        <taxon>Bacteria</taxon>
        <taxon>Pseudomonadati</taxon>
        <taxon>Pseudomonadota</taxon>
        <taxon>Alphaproteobacteria</taxon>
        <taxon>Rhodobacterales</taxon>
        <taxon>Paracoccaceae</taxon>
        <taxon>Pikeienuella</taxon>
    </lineage>
</organism>
<evidence type="ECO:0000256" key="2">
    <source>
        <dbReference type="SAM" id="SignalP"/>
    </source>
</evidence>
<dbReference type="RefSeq" id="WP_165102985.1">
    <property type="nucleotide sequence ID" value="NZ_CP049056.1"/>
</dbReference>
<sequence>MSVITKAAVAAIATLLVATPLGAQERAGRATAVQPAAFQATGAVGYAVKKNAEIYQQARVYTKQYGTIEIRLEDGTNLTVAPNASLVIDDYVFAGETRPGSLALSLSRGAIRMVSGRMPKDGVAVTTPVATIGVRGTTIWVSAASEQETEVWVTDGIGIVSTRDSAEVYELTAPAHATCSASGCEVGGSPPVPMINPLGRGTGAGGGFGGDREPEPEREGHSDRDG</sequence>
<dbReference type="InterPro" id="IPR006860">
    <property type="entry name" value="FecR"/>
</dbReference>
<feature type="compositionally biased region" description="Basic and acidic residues" evidence="1">
    <location>
        <begin position="210"/>
        <end position="226"/>
    </location>
</feature>
<proteinExistence type="predicted"/>
<evidence type="ECO:0000256" key="1">
    <source>
        <dbReference type="SAM" id="MobiDB-lite"/>
    </source>
</evidence>
<dbReference type="AlphaFoldDB" id="A0A7M3T6M8"/>
<feature type="compositionally biased region" description="Gly residues" evidence="1">
    <location>
        <begin position="200"/>
        <end position="209"/>
    </location>
</feature>
<dbReference type="PANTHER" id="PTHR38731:SF3">
    <property type="entry name" value="BLL6125 PROTEIN"/>
    <property type="match status" value="1"/>
</dbReference>
<dbReference type="Pfam" id="PF04773">
    <property type="entry name" value="FecR"/>
    <property type="match status" value="1"/>
</dbReference>
<protein>
    <submittedName>
        <fullName evidence="4">FecR domain-containing protein</fullName>
    </submittedName>
</protein>
<dbReference type="KEGG" id="hdh:G5B40_20715"/>
<evidence type="ECO:0000313" key="5">
    <source>
        <dbReference type="Proteomes" id="UP000503336"/>
    </source>
</evidence>
<evidence type="ECO:0000259" key="3">
    <source>
        <dbReference type="Pfam" id="PF04773"/>
    </source>
</evidence>
<reference evidence="4 5" key="1">
    <citation type="submission" date="2020-02" db="EMBL/GenBank/DDBJ databases">
        <title>complete genome sequence of Rhodobacteraceae bacterium.</title>
        <authorList>
            <person name="Park J."/>
            <person name="Kim Y.-S."/>
            <person name="Kim K.-H."/>
        </authorList>
    </citation>
    <scope>NUCLEOTIDE SEQUENCE [LARGE SCALE GENOMIC DNA]</scope>
    <source>
        <strain evidence="4 5">RR4-56</strain>
    </source>
</reference>
<dbReference type="EMBL" id="CP049056">
    <property type="protein sequence ID" value="QIE57659.1"/>
    <property type="molecule type" value="Genomic_DNA"/>
</dbReference>
<dbReference type="PANTHER" id="PTHR38731">
    <property type="entry name" value="LIPL45-RELATED LIPOPROTEIN-RELATED"/>
    <property type="match status" value="1"/>
</dbReference>
<feature type="chain" id="PRO_5029827741" evidence="2">
    <location>
        <begin position="24"/>
        <end position="226"/>
    </location>
</feature>
<gene>
    <name evidence="4" type="ORF">G5B40_20715</name>
</gene>
<evidence type="ECO:0000313" key="4">
    <source>
        <dbReference type="EMBL" id="QIE57659.1"/>
    </source>
</evidence>
<name>A0A7M3T6M8_9RHOB</name>
<feature type="region of interest" description="Disordered" evidence="1">
    <location>
        <begin position="195"/>
        <end position="226"/>
    </location>
</feature>